<evidence type="ECO:0000259" key="1">
    <source>
        <dbReference type="PROSITE" id="PS50943"/>
    </source>
</evidence>
<comment type="caution">
    <text evidence="2">The sequence shown here is derived from an EMBL/GenBank/DDBJ whole genome shotgun (WGS) entry which is preliminary data.</text>
</comment>
<dbReference type="GO" id="GO:0003677">
    <property type="term" value="F:DNA binding"/>
    <property type="evidence" value="ECO:0007669"/>
    <property type="project" value="InterPro"/>
</dbReference>
<dbReference type="AlphaFoldDB" id="A0A844KTJ7"/>
<dbReference type="SUPFAM" id="SSF47413">
    <property type="entry name" value="lambda repressor-like DNA-binding domains"/>
    <property type="match status" value="1"/>
</dbReference>
<dbReference type="EMBL" id="WNAL01000052">
    <property type="protein sequence ID" value="MTR83123.1"/>
    <property type="molecule type" value="Genomic_DNA"/>
</dbReference>
<name>A0A844KTJ7_9FIRM</name>
<dbReference type="Pfam" id="PF01381">
    <property type="entry name" value="HTH_3"/>
    <property type="match status" value="1"/>
</dbReference>
<dbReference type="PROSITE" id="PS50943">
    <property type="entry name" value="HTH_CROC1"/>
    <property type="match status" value="1"/>
</dbReference>
<sequence>MIYSYDKVYLRIAQRVLGEMLNYAVYDCGYELNEYYRLFTESSYSERFSKGDPFVIAGMSGAELAIRVMDVPDDEIVAPGYCFEKSPEYWTGWLLAYYQWMSGKTFAVIQKEVPVEKIRDLYHPYHEMDITQGVQKLREIAQQNRVESYLKLLRKRARLSQSQLAEETGIPVKTIQQYEQRRKDINKAQAEYVIKLSQVLCCKPQELMEINE</sequence>
<dbReference type="RefSeq" id="WP_155177696.1">
    <property type="nucleotide sequence ID" value="NZ_WNAK01000047.1"/>
</dbReference>
<reference evidence="2 3" key="1">
    <citation type="journal article" date="2019" name="Nat. Med.">
        <title>A library of human gut bacterial isolates paired with longitudinal multiomics data enables mechanistic microbiome research.</title>
        <authorList>
            <person name="Poyet M."/>
            <person name="Groussin M."/>
            <person name="Gibbons S.M."/>
            <person name="Avila-Pacheco J."/>
            <person name="Jiang X."/>
            <person name="Kearney S.M."/>
            <person name="Perrotta A.R."/>
            <person name="Berdy B."/>
            <person name="Zhao S."/>
            <person name="Lieberman T.D."/>
            <person name="Swanson P.K."/>
            <person name="Smith M."/>
            <person name="Roesemann S."/>
            <person name="Alexander J.E."/>
            <person name="Rich S.A."/>
            <person name="Livny J."/>
            <person name="Vlamakis H."/>
            <person name="Clish C."/>
            <person name="Bullock K."/>
            <person name="Deik A."/>
            <person name="Scott J."/>
            <person name="Pierce K.A."/>
            <person name="Xavier R.J."/>
            <person name="Alm E.J."/>
        </authorList>
    </citation>
    <scope>NUCLEOTIDE SEQUENCE [LARGE SCALE GENOMIC DNA]</scope>
    <source>
        <strain evidence="2 3">BIOML-A1</strain>
    </source>
</reference>
<dbReference type="CDD" id="cd00093">
    <property type="entry name" value="HTH_XRE"/>
    <property type="match status" value="1"/>
</dbReference>
<feature type="domain" description="HTH cro/C1-type" evidence="1">
    <location>
        <begin position="150"/>
        <end position="207"/>
    </location>
</feature>
<proteinExistence type="predicted"/>
<protein>
    <submittedName>
        <fullName evidence="2">Helix-turn-helix domain-containing protein</fullName>
    </submittedName>
</protein>
<dbReference type="InterPro" id="IPR001387">
    <property type="entry name" value="Cro/C1-type_HTH"/>
</dbReference>
<dbReference type="Gene3D" id="1.10.260.40">
    <property type="entry name" value="lambda repressor-like DNA-binding domains"/>
    <property type="match status" value="1"/>
</dbReference>
<accession>A0A844KTJ7</accession>
<dbReference type="InterPro" id="IPR010982">
    <property type="entry name" value="Lambda_DNA-bd_dom_sf"/>
</dbReference>
<evidence type="ECO:0000313" key="2">
    <source>
        <dbReference type="EMBL" id="MTR83123.1"/>
    </source>
</evidence>
<evidence type="ECO:0000313" key="3">
    <source>
        <dbReference type="Proteomes" id="UP000446657"/>
    </source>
</evidence>
<dbReference type="SMART" id="SM00530">
    <property type="entry name" value="HTH_XRE"/>
    <property type="match status" value="1"/>
</dbReference>
<gene>
    <name evidence="2" type="ORF">GMD30_15900</name>
</gene>
<organism evidence="2 3">
    <name type="scientific">Roseburia faecis</name>
    <dbReference type="NCBI Taxonomy" id="301302"/>
    <lineage>
        <taxon>Bacteria</taxon>
        <taxon>Bacillati</taxon>
        <taxon>Bacillota</taxon>
        <taxon>Clostridia</taxon>
        <taxon>Lachnospirales</taxon>
        <taxon>Lachnospiraceae</taxon>
        <taxon>Roseburia</taxon>
    </lineage>
</organism>
<dbReference type="Proteomes" id="UP000446657">
    <property type="component" value="Unassembled WGS sequence"/>
</dbReference>